<reference evidence="3 4" key="1">
    <citation type="submission" date="2018-05" db="EMBL/GenBank/DDBJ databases">
        <title>Genomic Encyclopedia of Type Strains, Phase IV (KMG-IV): sequencing the most valuable type-strain genomes for metagenomic binning, comparative biology and taxonomic classification.</title>
        <authorList>
            <person name="Goeker M."/>
        </authorList>
    </citation>
    <scope>NUCLEOTIDE SEQUENCE [LARGE SCALE GENOMIC DNA]</scope>
    <source>
        <strain evidence="3 4">DSM 25134</strain>
    </source>
</reference>
<dbReference type="NCBIfam" id="NF001095">
    <property type="entry name" value="PRK00124.1"/>
    <property type="match status" value="1"/>
</dbReference>
<gene>
    <name evidence="3" type="ORF">DFR38_13129</name>
</gene>
<evidence type="ECO:0000313" key="4">
    <source>
        <dbReference type="Proteomes" id="UP000248395"/>
    </source>
</evidence>
<dbReference type="OrthoDB" id="9798918at2"/>
<protein>
    <recommendedName>
        <fullName evidence="2">UPF0178 protein DFR38_13129</fullName>
    </recommendedName>
</protein>
<dbReference type="EMBL" id="QJKC01000031">
    <property type="protein sequence ID" value="PXX38881.1"/>
    <property type="molecule type" value="Genomic_DNA"/>
</dbReference>
<evidence type="ECO:0000256" key="1">
    <source>
        <dbReference type="ARBA" id="ARBA00008522"/>
    </source>
</evidence>
<comment type="caution">
    <text evidence="3">The sequence shown here is derived from an EMBL/GenBank/DDBJ whole genome shotgun (WGS) entry which is preliminary data.</text>
</comment>
<dbReference type="RefSeq" id="WP_059286730.1">
    <property type="nucleotide sequence ID" value="NZ_LNQU01000104.1"/>
</dbReference>
<comment type="similarity">
    <text evidence="1 2">Belongs to the UPF0178 family.</text>
</comment>
<name>A0A318IWZ5_9NEIS</name>
<evidence type="ECO:0000313" key="3">
    <source>
        <dbReference type="EMBL" id="PXX38881.1"/>
    </source>
</evidence>
<sequence length="156" mass="16635">MTIWVDADACPAVIRDIICRAAQRTATPAVFVANRRPALPASPHIRSIVVGQGFDVADAEIARQCQQGDLLVSGDIPLAAQVLAKGAAAINFRGEAYSSDTIEGQLTLRDFMDNLRGSGIQSGGPPPFSQADRQQFAGKLDQWLAARQRRPAAPTP</sequence>
<keyword evidence="4" id="KW-1185">Reference proteome</keyword>
<dbReference type="Pfam" id="PF02639">
    <property type="entry name" value="DUF188"/>
    <property type="match status" value="1"/>
</dbReference>
<dbReference type="InterPro" id="IPR003791">
    <property type="entry name" value="UPF0178"/>
</dbReference>
<dbReference type="PANTHER" id="PTHR35146:SF1">
    <property type="entry name" value="UPF0178 PROTEIN YAII"/>
    <property type="match status" value="1"/>
</dbReference>
<dbReference type="PANTHER" id="PTHR35146">
    <property type="entry name" value="UPF0178 PROTEIN YAII"/>
    <property type="match status" value="1"/>
</dbReference>
<organism evidence="3 4">
    <name type="scientific">Aquitalea magnusonii</name>
    <dbReference type="NCBI Taxonomy" id="332411"/>
    <lineage>
        <taxon>Bacteria</taxon>
        <taxon>Pseudomonadati</taxon>
        <taxon>Pseudomonadota</taxon>
        <taxon>Betaproteobacteria</taxon>
        <taxon>Neisseriales</taxon>
        <taxon>Chromobacteriaceae</taxon>
        <taxon>Aquitalea</taxon>
    </lineage>
</organism>
<evidence type="ECO:0000256" key="2">
    <source>
        <dbReference type="HAMAP-Rule" id="MF_00489"/>
    </source>
</evidence>
<accession>A0A318IWZ5</accession>
<proteinExistence type="inferred from homology"/>
<dbReference type="HAMAP" id="MF_00489">
    <property type="entry name" value="UPF0178"/>
    <property type="match status" value="1"/>
</dbReference>
<dbReference type="Proteomes" id="UP000248395">
    <property type="component" value="Unassembled WGS sequence"/>
</dbReference>
<dbReference type="CDD" id="cd18720">
    <property type="entry name" value="PIN_YqxD-like"/>
    <property type="match status" value="1"/>
</dbReference>
<dbReference type="AlphaFoldDB" id="A0A318IWZ5"/>